<dbReference type="GO" id="GO:0043386">
    <property type="term" value="P:mycotoxin biosynthetic process"/>
    <property type="evidence" value="ECO:0007669"/>
    <property type="project" value="InterPro"/>
</dbReference>
<evidence type="ECO:0000256" key="1">
    <source>
        <dbReference type="ARBA" id="ARBA00035112"/>
    </source>
</evidence>
<feature type="transmembrane region" description="Helical" evidence="2">
    <location>
        <begin position="35"/>
        <end position="56"/>
    </location>
</feature>
<evidence type="ECO:0000313" key="3">
    <source>
        <dbReference type="EMBL" id="CAF9914471.1"/>
    </source>
</evidence>
<keyword evidence="2" id="KW-0472">Membrane</keyword>
<keyword evidence="2" id="KW-1133">Transmembrane helix</keyword>
<dbReference type="Pfam" id="PF11807">
    <property type="entry name" value="UstYa"/>
    <property type="match status" value="1"/>
</dbReference>
<evidence type="ECO:0000256" key="2">
    <source>
        <dbReference type="SAM" id="Phobius"/>
    </source>
</evidence>
<reference evidence="3" key="1">
    <citation type="submission" date="2021-03" db="EMBL/GenBank/DDBJ databases">
        <authorList>
            <person name="Tagirdzhanova G."/>
        </authorList>
    </citation>
    <scope>NUCLEOTIDE SEQUENCE</scope>
</reference>
<dbReference type="Proteomes" id="UP000664169">
    <property type="component" value="Unassembled WGS sequence"/>
</dbReference>
<protein>
    <submittedName>
        <fullName evidence="3">Uncharacterized protein</fullName>
    </submittedName>
</protein>
<dbReference type="AlphaFoldDB" id="A0A8H3EVW7"/>
<organism evidence="3 4">
    <name type="scientific">Gomphillus americanus</name>
    <dbReference type="NCBI Taxonomy" id="1940652"/>
    <lineage>
        <taxon>Eukaryota</taxon>
        <taxon>Fungi</taxon>
        <taxon>Dikarya</taxon>
        <taxon>Ascomycota</taxon>
        <taxon>Pezizomycotina</taxon>
        <taxon>Lecanoromycetes</taxon>
        <taxon>OSLEUM clade</taxon>
        <taxon>Ostropomycetidae</taxon>
        <taxon>Ostropales</taxon>
        <taxon>Graphidaceae</taxon>
        <taxon>Gomphilloideae</taxon>
        <taxon>Gomphillus</taxon>
    </lineage>
</organism>
<keyword evidence="4" id="KW-1185">Reference proteome</keyword>
<keyword evidence="2" id="KW-0812">Transmembrane</keyword>
<dbReference type="OrthoDB" id="3687641at2759"/>
<evidence type="ECO:0000313" key="4">
    <source>
        <dbReference type="Proteomes" id="UP000664169"/>
    </source>
</evidence>
<sequence>MVAESKHTYSLVLDKEILDESEQEYPRYRRQYSGLARILILASLVSNAFLAGYIAYTSWQPGSSSTFSILGDSPAYPVRYFQTSNYSTGGDEQEINMRWDDIIAQHGVVALDHTWAAGQGLSPALSLPSDDTKGVYLIDVYHSLHCLQEIRRSYHQLWDFYLHPSNKQDASFFPPGHYSHCFDYILRSMVCNPSDHLFGLLEIERVGDAQDRQCRDWRVLRDWASANSACDPNDTENLNPVHLDLPNLCHGKDDFIPHGINTEDL</sequence>
<dbReference type="EMBL" id="CAJPDQ010000009">
    <property type="protein sequence ID" value="CAF9914471.1"/>
    <property type="molecule type" value="Genomic_DNA"/>
</dbReference>
<dbReference type="PANTHER" id="PTHR33365:SF6">
    <property type="entry name" value="OXIDASE USTYA"/>
    <property type="match status" value="1"/>
</dbReference>
<gene>
    <name evidence="3" type="ORF">GOMPHAMPRED_008169</name>
</gene>
<name>A0A8H3EVW7_9LECA</name>
<comment type="caution">
    <text evidence="3">The sequence shown here is derived from an EMBL/GenBank/DDBJ whole genome shotgun (WGS) entry which is preliminary data.</text>
</comment>
<accession>A0A8H3EVW7</accession>
<dbReference type="InterPro" id="IPR021765">
    <property type="entry name" value="UstYa-like"/>
</dbReference>
<proteinExistence type="inferred from homology"/>
<comment type="similarity">
    <text evidence="1">Belongs to the ustYa family.</text>
</comment>
<dbReference type="PANTHER" id="PTHR33365">
    <property type="entry name" value="YALI0B05434P"/>
    <property type="match status" value="1"/>
</dbReference>